<evidence type="ECO:0000256" key="2">
    <source>
        <dbReference type="ARBA" id="ARBA00012386"/>
    </source>
</evidence>
<evidence type="ECO:0000256" key="4">
    <source>
        <dbReference type="ARBA" id="ARBA00022691"/>
    </source>
</evidence>
<dbReference type="GO" id="GO:0006400">
    <property type="term" value="P:tRNA modification"/>
    <property type="evidence" value="ECO:0007669"/>
    <property type="project" value="TreeGrafter"/>
</dbReference>
<dbReference type="GO" id="GO:0016432">
    <property type="term" value="F:tRNA-uridine aminocarboxypropyltransferase activity"/>
    <property type="evidence" value="ECO:0007669"/>
    <property type="project" value="UniProtKB-EC"/>
</dbReference>
<comment type="function">
    <text evidence="7">Catalyzes the formation of 3-(3-amino-3-carboxypropyl)uridine (acp3U) at position 20 in the D-loop of several cytoplasmic tRNAs (acp3U(20)).</text>
</comment>
<evidence type="ECO:0000256" key="7">
    <source>
        <dbReference type="ARBA" id="ARBA00037050"/>
    </source>
</evidence>
<keyword evidence="4" id="KW-0949">S-adenosyl-L-methionine</keyword>
<reference evidence="13" key="2">
    <citation type="submission" date="2020-05" db="UniProtKB">
        <authorList>
            <consortium name="EnsemblMetazoa"/>
        </authorList>
    </citation>
    <scope>IDENTIFICATION</scope>
    <source>
        <strain evidence="13">IAEA</strain>
    </source>
</reference>
<dbReference type="InterPro" id="IPR005636">
    <property type="entry name" value="DTW"/>
</dbReference>
<feature type="domain" description="DTW" evidence="12">
    <location>
        <begin position="39"/>
        <end position="268"/>
    </location>
</feature>
<evidence type="ECO:0000259" key="12">
    <source>
        <dbReference type="SMART" id="SM01144"/>
    </source>
</evidence>
<dbReference type="GO" id="GO:0005634">
    <property type="term" value="C:nucleus"/>
    <property type="evidence" value="ECO:0007669"/>
    <property type="project" value="UniProtKB-SubCell"/>
</dbReference>
<evidence type="ECO:0000313" key="13">
    <source>
        <dbReference type="EnsemblMetazoa" id="GBRI018832-PA"/>
    </source>
</evidence>
<proteinExistence type="inferred from homology"/>
<evidence type="ECO:0000256" key="1">
    <source>
        <dbReference type="ARBA" id="ARBA00004123"/>
    </source>
</evidence>
<evidence type="ECO:0000256" key="8">
    <source>
        <dbReference type="ARBA" id="ARBA00038290"/>
    </source>
</evidence>
<dbReference type="VEuPathDB" id="VectorBase:GBRI018832"/>
<dbReference type="AlphaFoldDB" id="A0A1A9WGG2"/>
<dbReference type="EnsemblMetazoa" id="GBRI018832-RA">
    <property type="protein sequence ID" value="GBRI018832-PA"/>
    <property type="gene ID" value="GBRI018832"/>
</dbReference>
<reference evidence="14" key="1">
    <citation type="submission" date="2014-03" db="EMBL/GenBank/DDBJ databases">
        <authorList>
            <person name="Aksoy S."/>
            <person name="Warren W."/>
            <person name="Wilson R.K."/>
        </authorList>
    </citation>
    <scope>NUCLEOTIDE SEQUENCE [LARGE SCALE GENOMIC DNA]</scope>
    <source>
        <strain evidence="14">IAEA</strain>
    </source>
</reference>
<accession>A0A1A9WGG2</accession>
<evidence type="ECO:0000256" key="11">
    <source>
        <dbReference type="ARBA" id="ARBA00048718"/>
    </source>
</evidence>
<keyword evidence="5" id="KW-0819">tRNA processing</keyword>
<dbReference type="Pfam" id="PF03942">
    <property type="entry name" value="DTW"/>
    <property type="match status" value="1"/>
</dbReference>
<organism evidence="13 14">
    <name type="scientific">Glossina brevipalpis</name>
    <dbReference type="NCBI Taxonomy" id="37001"/>
    <lineage>
        <taxon>Eukaryota</taxon>
        <taxon>Metazoa</taxon>
        <taxon>Ecdysozoa</taxon>
        <taxon>Arthropoda</taxon>
        <taxon>Hexapoda</taxon>
        <taxon>Insecta</taxon>
        <taxon>Pterygota</taxon>
        <taxon>Neoptera</taxon>
        <taxon>Endopterygota</taxon>
        <taxon>Diptera</taxon>
        <taxon>Brachycera</taxon>
        <taxon>Muscomorpha</taxon>
        <taxon>Hippoboscoidea</taxon>
        <taxon>Glossinidae</taxon>
        <taxon>Glossina</taxon>
    </lineage>
</organism>
<dbReference type="SMART" id="SM01144">
    <property type="entry name" value="DTW"/>
    <property type="match status" value="1"/>
</dbReference>
<evidence type="ECO:0000256" key="10">
    <source>
        <dbReference type="ARBA" id="ARBA00042508"/>
    </source>
</evidence>
<protein>
    <recommendedName>
        <fullName evidence="9">tRNA-uridine aminocarboxypropyltransferase 1</fullName>
        <ecNumber evidence="2">2.5.1.25</ecNumber>
    </recommendedName>
    <alternativeName>
        <fullName evidence="10">DTW domain-containing protein 1</fullName>
    </alternativeName>
</protein>
<evidence type="ECO:0000256" key="6">
    <source>
        <dbReference type="ARBA" id="ARBA00023242"/>
    </source>
</evidence>
<keyword evidence="3" id="KW-0808">Transferase</keyword>
<evidence type="ECO:0000256" key="9">
    <source>
        <dbReference type="ARBA" id="ARBA00039242"/>
    </source>
</evidence>
<dbReference type="Proteomes" id="UP000091820">
    <property type="component" value="Unassembled WGS sequence"/>
</dbReference>
<name>A0A1A9WGG2_9MUSC</name>
<evidence type="ECO:0000256" key="3">
    <source>
        <dbReference type="ARBA" id="ARBA00022679"/>
    </source>
</evidence>
<dbReference type="EC" id="2.5.1.25" evidence="2"/>
<evidence type="ECO:0000256" key="5">
    <source>
        <dbReference type="ARBA" id="ARBA00022694"/>
    </source>
</evidence>
<keyword evidence="14" id="KW-1185">Reference proteome</keyword>
<comment type="subcellular location">
    <subcellularLocation>
        <location evidence="1">Nucleus</location>
    </subcellularLocation>
</comment>
<dbReference type="PANTHER" id="PTHR15627:SF8">
    <property type="entry name" value="TRNA-URIDINE AMINOCARBOXYPROPYLTRANSFERASE 1"/>
    <property type="match status" value="1"/>
</dbReference>
<comment type="catalytic activity">
    <reaction evidence="11">
        <text>a uridine in tRNA + S-adenosyl-L-methionine = a 3-[(3S)-3-amino-3-carboxypropyl]uridine in tRNA + S-methyl-5'-thioadenosine + H(+)</text>
        <dbReference type="Rhea" id="RHEA:62432"/>
        <dbReference type="Rhea" id="RHEA-COMP:13339"/>
        <dbReference type="Rhea" id="RHEA-COMP:16092"/>
        <dbReference type="ChEBI" id="CHEBI:15378"/>
        <dbReference type="ChEBI" id="CHEBI:17509"/>
        <dbReference type="ChEBI" id="CHEBI:59789"/>
        <dbReference type="ChEBI" id="CHEBI:65315"/>
        <dbReference type="ChEBI" id="CHEBI:82930"/>
        <dbReference type="EC" id="2.5.1.25"/>
    </reaction>
</comment>
<sequence>MSGKVKSRKYPFANMRLADYTVLDSIEGRHDCSHCHRSRKFFCYNCYIPMANIADIIPKVNLPIDIDIIKHKKEIDGKSTAIHAAVLAPHHVTIYTYPNIPDYKENREDVILIFPSAQSITVPQLFERKVKICKENTFDFPKGYNVGTLLKWRMKEVIEDDSEQYRLEYLPLKKAIFIDSTWNQSRSIYKDERIKCLKSVVLQNRSSQFWRHQKNSPRWYLATIEAIHQFLLELHINAWGLNANYNGLKNLEIDDSLYKIAQILETDTNNVEPTAPYNGQYDNLIDANTKPAPNIKTVCENCCMIAPQISPAIPNNLQLREWNQLPFNNLTG</sequence>
<evidence type="ECO:0000313" key="14">
    <source>
        <dbReference type="Proteomes" id="UP000091820"/>
    </source>
</evidence>
<comment type="similarity">
    <text evidence="8">Belongs to the TDD superfamily. DTWD1 family.</text>
</comment>
<keyword evidence="6" id="KW-0539">Nucleus</keyword>
<dbReference type="STRING" id="37001.A0A1A9WGG2"/>
<dbReference type="PANTHER" id="PTHR15627">
    <property type="entry name" value="NATURAL KILLER CELL-SPECIFIC ANTIGEN KLIP1"/>
    <property type="match status" value="1"/>
</dbReference>
<dbReference type="InterPro" id="IPR051521">
    <property type="entry name" value="tRNA_Mod/Golgi_Maint"/>
</dbReference>